<reference evidence="2" key="1">
    <citation type="journal article" date="2019" name="Int. J. Syst. Evol. Microbiol.">
        <title>The Global Catalogue of Microorganisms (GCM) 10K type strain sequencing project: providing services to taxonomists for standard genome sequencing and annotation.</title>
        <authorList>
            <consortium name="The Broad Institute Genomics Platform"/>
            <consortium name="The Broad Institute Genome Sequencing Center for Infectious Disease"/>
            <person name="Wu L."/>
            <person name="Ma J."/>
        </authorList>
    </citation>
    <scope>NUCLEOTIDE SEQUENCE [LARGE SCALE GENOMIC DNA]</scope>
    <source>
        <strain evidence="2">JCM 17498</strain>
    </source>
</reference>
<gene>
    <name evidence="1" type="ORF">GCM10022268_33800</name>
</gene>
<protein>
    <submittedName>
        <fullName evidence="1">Uncharacterized protein</fullName>
    </submittedName>
</protein>
<organism evidence="1 2">
    <name type="scientific">Sphingomonas cynarae</name>
    <dbReference type="NCBI Taxonomy" id="930197"/>
    <lineage>
        <taxon>Bacteria</taxon>
        <taxon>Pseudomonadati</taxon>
        <taxon>Pseudomonadota</taxon>
        <taxon>Alphaproteobacteria</taxon>
        <taxon>Sphingomonadales</taxon>
        <taxon>Sphingomonadaceae</taxon>
        <taxon>Sphingomonas</taxon>
    </lineage>
</organism>
<proteinExistence type="predicted"/>
<comment type="caution">
    <text evidence="1">The sequence shown here is derived from an EMBL/GenBank/DDBJ whole genome shotgun (WGS) entry which is preliminary data.</text>
</comment>
<evidence type="ECO:0000313" key="2">
    <source>
        <dbReference type="Proteomes" id="UP001500523"/>
    </source>
</evidence>
<dbReference type="Proteomes" id="UP001500523">
    <property type="component" value="Unassembled WGS sequence"/>
</dbReference>
<accession>A0ABP7ERA3</accession>
<dbReference type="EMBL" id="BAABBF010000011">
    <property type="protein sequence ID" value="GAA3722858.1"/>
    <property type="molecule type" value="Genomic_DNA"/>
</dbReference>
<keyword evidence="2" id="KW-1185">Reference proteome</keyword>
<sequence length="118" mass="12653">MCDLRGSPVGVADRAGGLVGAVRDADAIDFFERPEPAPAGPFDRIFHLAITAENSTHELAINHPFETPGLARLITLTRRAVCDRQVLSPGTLDDVQFAALAPAWLNARAGYSDDDPSR</sequence>
<dbReference type="RefSeq" id="WP_344694566.1">
    <property type="nucleotide sequence ID" value="NZ_BAABBF010000011.1"/>
</dbReference>
<evidence type="ECO:0000313" key="1">
    <source>
        <dbReference type="EMBL" id="GAA3722858.1"/>
    </source>
</evidence>
<name>A0ABP7ERA3_9SPHN</name>